<dbReference type="PANTHER" id="PTHR30050:SF4">
    <property type="entry name" value="ATP-BINDING PROTEIN RV3427C IN INSERTION SEQUENCE-RELATED"/>
    <property type="match status" value="1"/>
</dbReference>
<dbReference type="Gene3D" id="3.40.50.300">
    <property type="entry name" value="P-loop containing nucleotide triphosphate hydrolases"/>
    <property type="match status" value="1"/>
</dbReference>
<organism evidence="1 2">
    <name type="scientific">Paenibacillus sediminis</name>
    <dbReference type="NCBI Taxonomy" id="664909"/>
    <lineage>
        <taxon>Bacteria</taxon>
        <taxon>Bacillati</taxon>
        <taxon>Bacillota</taxon>
        <taxon>Bacilli</taxon>
        <taxon>Bacillales</taxon>
        <taxon>Paenibacillaceae</taxon>
        <taxon>Paenibacillus</taxon>
    </lineage>
</organism>
<dbReference type="Proteomes" id="UP001519273">
    <property type="component" value="Unassembled WGS sequence"/>
</dbReference>
<sequence>MLTVKNSPARAEQERAYKIIDAYVSTFGRQFEDNADEPVKSLYLYSEAPGTGKTTTAAAVLNEYLIAHYIGSLKRNRQALERPVYFLDVNAWQTDFNAFNRPRVPEEVAAPAGERYYRAQRIAMSVPFLVADDIGVRDATDAFRADLHAIINGRVTAGLPTVFTSNVPLTELDRVFDPRLYDRIRDLCVTILFEGTSKRGMR</sequence>
<accession>A0ABS4H6G5</accession>
<protein>
    <submittedName>
        <fullName evidence="1">DNA replication protein DnaC</fullName>
    </submittedName>
</protein>
<name>A0ABS4H6G5_9BACL</name>
<dbReference type="InterPro" id="IPR027417">
    <property type="entry name" value="P-loop_NTPase"/>
</dbReference>
<evidence type="ECO:0000313" key="2">
    <source>
        <dbReference type="Proteomes" id="UP001519273"/>
    </source>
</evidence>
<proteinExistence type="predicted"/>
<dbReference type="PANTHER" id="PTHR30050">
    <property type="entry name" value="CHROMOSOMAL REPLICATION INITIATOR PROTEIN DNAA"/>
    <property type="match status" value="1"/>
</dbReference>
<dbReference type="SUPFAM" id="SSF52540">
    <property type="entry name" value="P-loop containing nucleoside triphosphate hydrolases"/>
    <property type="match status" value="1"/>
</dbReference>
<keyword evidence="2" id="KW-1185">Reference proteome</keyword>
<evidence type="ECO:0000313" key="1">
    <source>
        <dbReference type="EMBL" id="MBP1938135.1"/>
    </source>
</evidence>
<comment type="caution">
    <text evidence="1">The sequence shown here is derived from an EMBL/GenBank/DDBJ whole genome shotgun (WGS) entry which is preliminary data.</text>
</comment>
<reference evidence="1 2" key="1">
    <citation type="submission" date="2021-03" db="EMBL/GenBank/DDBJ databases">
        <title>Genomic Encyclopedia of Type Strains, Phase IV (KMG-IV): sequencing the most valuable type-strain genomes for metagenomic binning, comparative biology and taxonomic classification.</title>
        <authorList>
            <person name="Goeker M."/>
        </authorList>
    </citation>
    <scope>NUCLEOTIDE SEQUENCE [LARGE SCALE GENOMIC DNA]</scope>
    <source>
        <strain evidence="1 2">DSM 23491</strain>
    </source>
</reference>
<gene>
    <name evidence="1" type="ORF">J2Z20_003054</name>
</gene>
<dbReference type="EMBL" id="JAGGKP010000011">
    <property type="protein sequence ID" value="MBP1938135.1"/>
    <property type="molecule type" value="Genomic_DNA"/>
</dbReference>